<evidence type="ECO:0000256" key="5">
    <source>
        <dbReference type="SAM" id="Phobius"/>
    </source>
</evidence>
<dbReference type="EMBL" id="PYSW02000008">
    <property type="protein sequence ID" value="KAG2389221.1"/>
    <property type="molecule type" value="Genomic_DNA"/>
</dbReference>
<evidence type="ECO:0000256" key="4">
    <source>
        <dbReference type="ARBA" id="ARBA00023136"/>
    </source>
</evidence>
<name>A0AA88GVK2_NAELO</name>
<dbReference type="RefSeq" id="XP_044553213.1">
    <property type="nucleotide sequence ID" value="XM_044690629.1"/>
</dbReference>
<accession>A0AA88GVK2</accession>
<dbReference type="GeneID" id="68107074"/>
<comment type="subcellular location">
    <subcellularLocation>
        <location evidence="1">Membrane</location>
    </subcellularLocation>
</comment>
<evidence type="ECO:0000256" key="3">
    <source>
        <dbReference type="ARBA" id="ARBA00022989"/>
    </source>
</evidence>
<feature type="transmembrane region" description="Helical" evidence="5">
    <location>
        <begin position="130"/>
        <end position="152"/>
    </location>
</feature>
<dbReference type="AlphaFoldDB" id="A0AA88GVK2"/>
<protein>
    <recommendedName>
        <fullName evidence="6">Fatty acid hydroxylase domain-containing protein</fullName>
    </recommendedName>
</protein>
<evidence type="ECO:0000313" key="8">
    <source>
        <dbReference type="Proteomes" id="UP000816034"/>
    </source>
</evidence>
<feature type="transmembrane region" description="Helical" evidence="5">
    <location>
        <begin position="82"/>
        <end position="102"/>
    </location>
</feature>
<evidence type="ECO:0000259" key="6">
    <source>
        <dbReference type="Pfam" id="PF04116"/>
    </source>
</evidence>
<reference evidence="7 8" key="1">
    <citation type="journal article" date="2018" name="BMC Genomics">
        <title>The genome of Naegleria lovaniensis, the basis for a comparative approach to unravel pathogenicity factors of the human pathogenic amoeba N. fowleri.</title>
        <authorList>
            <person name="Liechti N."/>
            <person name="Schurch N."/>
            <person name="Bruggmann R."/>
            <person name="Wittwer M."/>
        </authorList>
    </citation>
    <scope>NUCLEOTIDE SEQUENCE [LARGE SCALE GENOMIC DNA]</scope>
    <source>
        <strain evidence="7 8">ATCC 30569</strain>
    </source>
</reference>
<keyword evidence="8" id="KW-1185">Reference proteome</keyword>
<dbReference type="Proteomes" id="UP000816034">
    <property type="component" value="Unassembled WGS sequence"/>
</dbReference>
<gene>
    <name evidence="7" type="ORF">C9374_014621</name>
</gene>
<organism evidence="7 8">
    <name type="scientific">Naegleria lovaniensis</name>
    <name type="common">Amoeba</name>
    <dbReference type="NCBI Taxonomy" id="51637"/>
    <lineage>
        <taxon>Eukaryota</taxon>
        <taxon>Discoba</taxon>
        <taxon>Heterolobosea</taxon>
        <taxon>Tetramitia</taxon>
        <taxon>Eutetramitia</taxon>
        <taxon>Vahlkampfiidae</taxon>
        <taxon>Naegleria</taxon>
    </lineage>
</organism>
<proteinExistence type="predicted"/>
<dbReference type="InterPro" id="IPR050307">
    <property type="entry name" value="Sterol_Desaturase_Related"/>
</dbReference>
<feature type="transmembrane region" description="Helical" evidence="5">
    <location>
        <begin position="203"/>
        <end position="224"/>
    </location>
</feature>
<dbReference type="PANTHER" id="PTHR11863">
    <property type="entry name" value="STEROL DESATURASE"/>
    <property type="match status" value="1"/>
</dbReference>
<feature type="transmembrane region" description="Helical" evidence="5">
    <location>
        <begin position="34"/>
        <end position="62"/>
    </location>
</feature>
<evidence type="ECO:0000313" key="7">
    <source>
        <dbReference type="EMBL" id="KAG2389221.1"/>
    </source>
</evidence>
<dbReference type="GO" id="GO:0008610">
    <property type="term" value="P:lipid biosynthetic process"/>
    <property type="evidence" value="ECO:0007669"/>
    <property type="project" value="InterPro"/>
</dbReference>
<dbReference type="GO" id="GO:0016020">
    <property type="term" value="C:membrane"/>
    <property type="evidence" value="ECO:0007669"/>
    <property type="project" value="UniProtKB-SubCell"/>
</dbReference>
<keyword evidence="2 5" id="KW-0812">Transmembrane</keyword>
<keyword evidence="3 5" id="KW-1133">Transmembrane helix</keyword>
<sequence>MTYSIQQQQEQQIAHHWSNTLNLMFGLPDSGSTLHYWLLVPLLLTLTSMFITILAQTCAHWFWDEIELKPLYKNRPKSNSILYYVLNHSMAALLTSFCIVYTRYYGSLYEDFDIWQNVCSFSKMFETCMYLVQVLLCVLFMMILYDLLVYLFHRTCHSHPTLYSLLHKQHHENNSPRGILDAIYGDAWESTIIAFFSCGQMMFFPFPISSVVVFLFVISFFVQWNHSGRKIVIPYIYNFEYHAAHHRYFKVNFSEHVMLWDYLFGTLRLNYERESY</sequence>
<comment type="caution">
    <text evidence="7">The sequence shown here is derived from an EMBL/GenBank/DDBJ whole genome shotgun (WGS) entry which is preliminary data.</text>
</comment>
<dbReference type="InterPro" id="IPR006694">
    <property type="entry name" value="Fatty_acid_hydroxylase"/>
</dbReference>
<dbReference type="GO" id="GO:0005506">
    <property type="term" value="F:iron ion binding"/>
    <property type="evidence" value="ECO:0007669"/>
    <property type="project" value="InterPro"/>
</dbReference>
<keyword evidence="4 5" id="KW-0472">Membrane</keyword>
<evidence type="ECO:0000256" key="2">
    <source>
        <dbReference type="ARBA" id="ARBA00022692"/>
    </source>
</evidence>
<dbReference type="Pfam" id="PF04116">
    <property type="entry name" value="FA_hydroxylase"/>
    <property type="match status" value="1"/>
</dbReference>
<feature type="domain" description="Fatty acid hydroxylase" evidence="6">
    <location>
        <begin position="138"/>
        <end position="266"/>
    </location>
</feature>
<evidence type="ECO:0000256" key="1">
    <source>
        <dbReference type="ARBA" id="ARBA00004370"/>
    </source>
</evidence>
<dbReference type="GO" id="GO:0016491">
    <property type="term" value="F:oxidoreductase activity"/>
    <property type="evidence" value="ECO:0007669"/>
    <property type="project" value="InterPro"/>
</dbReference>